<evidence type="ECO:0000256" key="2">
    <source>
        <dbReference type="SAM" id="MobiDB-lite"/>
    </source>
</evidence>
<evidence type="ECO:0000256" key="1">
    <source>
        <dbReference type="SAM" id="Coils"/>
    </source>
</evidence>
<feature type="coiled-coil region" evidence="1">
    <location>
        <begin position="105"/>
        <end position="139"/>
    </location>
</feature>
<protein>
    <recommendedName>
        <fullName evidence="3">DUF6651 domain-containing protein</fullName>
    </recommendedName>
</protein>
<keyword evidence="5" id="KW-1185">Reference proteome</keyword>
<feature type="compositionally biased region" description="Polar residues" evidence="2">
    <location>
        <begin position="243"/>
        <end position="256"/>
    </location>
</feature>
<dbReference type="Proteomes" id="UP000433309">
    <property type="component" value="Unassembled WGS sequence"/>
</dbReference>
<sequence length="267" mass="28122">MPYKFNADGTIAMDAERKLPIFIHPNGTEAPFDADSTVDTIGRLNGEAKAHRIAKEAAEAALKPFKDAGIEDPVAAAEAVRLAKNIKEGDLVTAGKVQEIKDAATRTANEAVANATRQAEEKQRALTEQNEKLTENLNNHIIGGAFTGSKFIADKLAIPADIAQKFFGDRFKVDDGKLVPLGADGNPIFSATNHGNHADFEEAIQVMVGQYSNKDMILKGTGGSGSGAPGGSGGAPGGKKTITRATFDSMNPQERNSAMKEGATITD</sequence>
<dbReference type="EMBL" id="WKJK01000001">
    <property type="protein sequence ID" value="MRW88858.1"/>
    <property type="molecule type" value="Genomic_DNA"/>
</dbReference>
<name>A0A6I2KSX1_9BURK</name>
<evidence type="ECO:0000313" key="5">
    <source>
        <dbReference type="Proteomes" id="UP000433309"/>
    </source>
</evidence>
<feature type="compositionally biased region" description="Gly residues" evidence="2">
    <location>
        <begin position="220"/>
        <end position="237"/>
    </location>
</feature>
<dbReference type="InterPro" id="IPR046593">
    <property type="entry name" value="DUF6651"/>
</dbReference>
<accession>A0A6I2KSX1</accession>
<reference evidence="4 5" key="1">
    <citation type="submission" date="2019-11" db="EMBL/GenBank/DDBJ databases">
        <title>Novel species isolated from a subtropical stream in China.</title>
        <authorList>
            <person name="Lu H."/>
        </authorList>
    </citation>
    <scope>NUCLEOTIDE SEQUENCE [LARGE SCALE GENOMIC DNA]</scope>
    <source>
        <strain evidence="4 5">FT80W</strain>
    </source>
</reference>
<dbReference type="Pfam" id="PF20356">
    <property type="entry name" value="DUF6651"/>
    <property type="match status" value="1"/>
</dbReference>
<dbReference type="RefSeq" id="WP_154372767.1">
    <property type="nucleotide sequence ID" value="NZ_WKJK01000001.1"/>
</dbReference>
<gene>
    <name evidence="4" type="ORF">GJ699_02550</name>
</gene>
<evidence type="ECO:0000313" key="4">
    <source>
        <dbReference type="EMBL" id="MRW88858.1"/>
    </source>
</evidence>
<dbReference type="AlphaFoldDB" id="A0A6I2KSX1"/>
<keyword evidence="1" id="KW-0175">Coiled coil</keyword>
<proteinExistence type="predicted"/>
<evidence type="ECO:0000259" key="3">
    <source>
        <dbReference type="Pfam" id="PF20356"/>
    </source>
</evidence>
<comment type="caution">
    <text evidence="4">The sequence shown here is derived from an EMBL/GenBank/DDBJ whole genome shotgun (WGS) entry which is preliminary data.</text>
</comment>
<feature type="domain" description="DUF6651" evidence="3">
    <location>
        <begin position="128"/>
        <end position="228"/>
    </location>
</feature>
<feature type="region of interest" description="Disordered" evidence="2">
    <location>
        <begin position="220"/>
        <end position="267"/>
    </location>
</feature>
<organism evidence="4 5">
    <name type="scientific">Duganella guangzhouensis</name>
    <dbReference type="NCBI Taxonomy" id="2666084"/>
    <lineage>
        <taxon>Bacteria</taxon>
        <taxon>Pseudomonadati</taxon>
        <taxon>Pseudomonadota</taxon>
        <taxon>Betaproteobacteria</taxon>
        <taxon>Burkholderiales</taxon>
        <taxon>Oxalobacteraceae</taxon>
        <taxon>Telluria group</taxon>
        <taxon>Duganella</taxon>
    </lineage>
</organism>